<accession>A0A401PLF0</accession>
<evidence type="ECO:0000256" key="1">
    <source>
        <dbReference type="SAM" id="MobiDB-lite"/>
    </source>
</evidence>
<dbReference type="Proteomes" id="UP000288216">
    <property type="component" value="Unassembled WGS sequence"/>
</dbReference>
<dbReference type="AlphaFoldDB" id="A0A401PLF0"/>
<dbReference type="InterPro" id="IPR050782">
    <property type="entry name" value="PP1_regulatory_subunit_3"/>
</dbReference>
<dbReference type="Pfam" id="PF03370">
    <property type="entry name" value="CBM_21"/>
    <property type="match status" value="1"/>
</dbReference>
<name>A0A401PLF0_SCYTO</name>
<dbReference type="GO" id="GO:0000164">
    <property type="term" value="C:protein phosphatase type 1 complex"/>
    <property type="evidence" value="ECO:0007669"/>
    <property type="project" value="TreeGrafter"/>
</dbReference>
<reference evidence="3 4" key="1">
    <citation type="journal article" date="2018" name="Nat. Ecol. Evol.">
        <title>Shark genomes provide insights into elasmobranch evolution and the origin of vertebrates.</title>
        <authorList>
            <person name="Hara Y"/>
            <person name="Yamaguchi K"/>
            <person name="Onimaru K"/>
            <person name="Kadota M"/>
            <person name="Koyanagi M"/>
            <person name="Keeley SD"/>
            <person name="Tatsumi K"/>
            <person name="Tanaka K"/>
            <person name="Motone F"/>
            <person name="Kageyama Y"/>
            <person name="Nozu R"/>
            <person name="Adachi N"/>
            <person name="Nishimura O"/>
            <person name="Nakagawa R"/>
            <person name="Tanegashima C"/>
            <person name="Kiyatake I"/>
            <person name="Matsumoto R"/>
            <person name="Murakumo K"/>
            <person name="Nishida K"/>
            <person name="Terakita A"/>
            <person name="Kuratani S"/>
            <person name="Sato K"/>
            <person name="Hyodo S Kuraku.S."/>
        </authorList>
    </citation>
    <scope>NUCLEOTIDE SEQUENCE [LARGE SCALE GENOMIC DNA]</scope>
</reference>
<comment type="caution">
    <text evidence="3">The sequence shown here is derived from an EMBL/GenBank/DDBJ whole genome shotgun (WGS) entry which is preliminary data.</text>
</comment>
<dbReference type="InterPro" id="IPR038175">
    <property type="entry name" value="CBM21_dom_sf"/>
</dbReference>
<evidence type="ECO:0000313" key="4">
    <source>
        <dbReference type="Proteomes" id="UP000288216"/>
    </source>
</evidence>
<feature type="compositionally biased region" description="Polar residues" evidence="1">
    <location>
        <begin position="55"/>
        <end position="67"/>
    </location>
</feature>
<dbReference type="Gene3D" id="2.60.40.2440">
    <property type="entry name" value="Carbohydrate binding type-21 domain"/>
    <property type="match status" value="1"/>
</dbReference>
<evidence type="ECO:0000313" key="3">
    <source>
        <dbReference type="EMBL" id="GCB73950.1"/>
    </source>
</evidence>
<protein>
    <recommendedName>
        <fullName evidence="2">CBM21 domain-containing protein</fullName>
    </recommendedName>
</protein>
<dbReference type="OMA" id="RYTLNQW"/>
<keyword evidence="4" id="KW-1185">Reference proteome</keyword>
<dbReference type="GO" id="GO:2001069">
    <property type="term" value="F:glycogen binding"/>
    <property type="evidence" value="ECO:0007669"/>
    <property type="project" value="TreeGrafter"/>
</dbReference>
<feature type="domain" description="CBM21" evidence="2">
    <location>
        <begin position="166"/>
        <end position="273"/>
    </location>
</feature>
<evidence type="ECO:0000259" key="2">
    <source>
        <dbReference type="PROSITE" id="PS51159"/>
    </source>
</evidence>
<feature type="region of interest" description="Disordered" evidence="1">
    <location>
        <begin position="36"/>
        <end position="82"/>
    </location>
</feature>
<dbReference type="STRING" id="75743.A0A401PLF0"/>
<dbReference type="OrthoDB" id="1881at2759"/>
<proteinExistence type="predicted"/>
<dbReference type="PANTHER" id="PTHR12307">
    <property type="entry name" value="PROTEIN PHOSPHATASE 1 REGULATORY SUBUNIT"/>
    <property type="match status" value="1"/>
</dbReference>
<dbReference type="InterPro" id="IPR005036">
    <property type="entry name" value="CBM21_dom"/>
</dbReference>
<dbReference type="EMBL" id="BFAA01000793">
    <property type="protein sequence ID" value="GCB73950.1"/>
    <property type="molecule type" value="Genomic_DNA"/>
</dbReference>
<dbReference type="GO" id="GO:0008157">
    <property type="term" value="F:protein phosphatase 1 binding"/>
    <property type="evidence" value="ECO:0007669"/>
    <property type="project" value="TreeGrafter"/>
</dbReference>
<organism evidence="3 4">
    <name type="scientific">Scyliorhinus torazame</name>
    <name type="common">Cloudy catshark</name>
    <name type="synonym">Catulus torazame</name>
    <dbReference type="NCBI Taxonomy" id="75743"/>
    <lineage>
        <taxon>Eukaryota</taxon>
        <taxon>Metazoa</taxon>
        <taxon>Chordata</taxon>
        <taxon>Craniata</taxon>
        <taxon>Vertebrata</taxon>
        <taxon>Chondrichthyes</taxon>
        <taxon>Elasmobranchii</taxon>
        <taxon>Galeomorphii</taxon>
        <taxon>Galeoidea</taxon>
        <taxon>Carcharhiniformes</taxon>
        <taxon>Scyliorhinidae</taxon>
        <taxon>Scyliorhinus</taxon>
    </lineage>
</organism>
<dbReference type="GO" id="GO:0005979">
    <property type="term" value="P:regulation of glycogen biosynthetic process"/>
    <property type="evidence" value="ECO:0007669"/>
    <property type="project" value="TreeGrafter"/>
</dbReference>
<dbReference type="PROSITE" id="PS51159">
    <property type="entry name" value="CBM21"/>
    <property type="match status" value="1"/>
</dbReference>
<dbReference type="PANTHER" id="PTHR12307:SF55">
    <property type="entry name" value="PROTEIN PHOSPHATASE 1 REGULATORY SUBUNIT 3E"/>
    <property type="match status" value="1"/>
</dbReference>
<sequence length="293" mass="32679">MEKTAVQPGLCMPRNFSCIAGLYGSLAEDCAVVADPGTGDPEPGCKQRGQRSREPSTNSGSNKTPSPGQRRRAKSLPAPGGRAVTLLTRASSKKVRFADSLGLELTTIRHFCDGDMPQVPPRVMARLRERPPQCLLSDQMMAMFLDSPTHLLEPLFTNPGRWPDFQQQVRLARVCLESISTDQFSILGVIKVWNLAYEKQVTVRYTLNQWSSFVDIAACHSAHSADNQTDTFSFKLVAPVFLDTGGTLQFAIRYLAAGQEYWDNNKGSDYQVRSHKFKISPPKDWENGWIHFI</sequence>
<gene>
    <name evidence="3" type="ORF">scyTo_0003033</name>
</gene>